<dbReference type="Proteomes" id="UP000815325">
    <property type="component" value="Unassembled WGS sequence"/>
</dbReference>
<dbReference type="GO" id="GO:0016874">
    <property type="term" value="F:ligase activity"/>
    <property type="evidence" value="ECO:0007669"/>
    <property type="project" value="UniProtKB-KW"/>
</dbReference>
<dbReference type="PANTHER" id="PTHR12835:SF5">
    <property type="entry name" value="BIOTIN--PROTEIN LIGASE"/>
    <property type="match status" value="1"/>
</dbReference>
<evidence type="ECO:0000256" key="1">
    <source>
        <dbReference type="SAM" id="MobiDB-lite"/>
    </source>
</evidence>
<dbReference type="InterPro" id="IPR029062">
    <property type="entry name" value="Class_I_gatase-like"/>
</dbReference>
<protein>
    <submittedName>
        <fullName evidence="3">Biotin-protein ligase</fullName>
    </submittedName>
</protein>
<comment type="caution">
    <text evidence="3">The sequence shown here is derived from an EMBL/GenBank/DDBJ whole genome shotgun (WGS) entry which is preliminary data.</text>
</comment>
<feature type="region of interest" description="Disordered" evidence="1">
    <location>
        <begin position="430"/>
        <end position="456"/>
    </location>
</feature>
<feature type="region of interest" description="Disordered" evidence="1">
    <location>
        <begin position="337"/>
        <end position="381"/>
    </location>
</feature>
<proteinExistence type="predicted"/>
<dbReference type="PANTHER" id="PTHR12835">
    <property type="entry name" value="BIOTIN PROTEIN LIGASE"/>
    <property type="match status" value="1"/>
</dbReference>
<gene>
    <name evidence="3" type="ORF">DUNSADRAFT_2365</name>
</gene>
<organism evidence="3 4">
    <name type="scientific">Dunaliella salina</name>
    <name type="common">Green alga</name>
    <name type="synonym">Protococcus salinus</name>
    <dbReference type="NCBI Taxonomy" id="3046"/>
    <lineage>
        <taxon>Eukaryota</taxon>
        <taxon>Viridiplantae</taxon>
        <taxon>Chlorophyta</taxon>
        <taxon>core chlorophytes</taxon>
        <taxon>Chlorophyceae</taxon>
        <taxon>CS clade</taxon>
        <taxon>Chlamydomonadales</taxon>
        <taxon>Dunaliellaceae</taxon>
        <taxon>Dunaliella</taxon>
    </lineage>
</organism>
<reference evidence="3" key="1">
    <citation type="submission" date="2017-08" db="EMBL/GenBank/DDBJ databases">
        <authorList>
            <person name="Polle J.E."/>
            <person name="Barry K."/>
            <person name="Cushman J."/>
            <person name="Schmutz J."/>
            <person name="Tran D."/>
            <person name="Hathwaick L.T."/>
            <person name="Yim W.C."/>
            <person name="Jenkins J."/>
            <person name="Mckie-Krisberg Z.M."/>
            <person name="Prochnik S."/>
            <person name="Lindquist E."/>
            <person name="Dockter R.B."/>
            <person name="Adam C."/>
            <person name="Molina H."/>
            <person name="Bunkerborg J."/>
            <person name="Jin E."/>
            <person name="Buchheim M."/>
            <person name="Magnuson J."/>
        </authorList>
    </citation>
    <scope>NUCLEOTIDE SEQUENCE</scope>
    <source>
        <strain evidence="3">CCAP 19/18</strain>
    </source>
</reference>
<evidence type="ECO:0000259" key="2">
    <source>
        <dbReference type="Pfam" id="PF09825"/>
    </source>
</evidence>
<sequence length="505" mass="53254">MRLIGNLMRPAAANAMPCCRQPAVQTTHKKRVCVYHGPGAGMRSALSAQESLKRELREEVEVCFLSSTELLSGSISPRTCALLVFPGGADLPYCRELNGKGNQIIRDYVSRGGSYLGLCAGAYYACSRVEFEAGDPVLEVLGERELGFFPGTAVGSAYKGFDYTSEAGAKAAPVRFISSYHHQQGNMLRAADQEGMHDAQEYAAEAAPWLLSPLFFKAEDGSGARANNISSSDGCCGNGSIRGSEHSNDSSKLNVIPMVSHLASCSHVGSRNSDGEELERPCLHTDAHASCQDSATQSNGAMAGSSVRGVGDVPLPSGWSRCLDYCNGGCIFRASSQSPRPPSESHAQHGSPSELHVQHSQQGFGGLGSSSSSSRGADNHNDRPFSVLALYEDMHQPAAVRCQVGAGVAVLCGTHPELQPHWLERAAAGAPALPNSEPGPTPIAGSPAPMPGSPAPCIDSKLETARAAPLAQHTSDLIAALRESEQSRLAFWRLLLNACCVSFCA</sequence>
<dbReference type="InterPro" id="IPR019197">
    <property type="entry name" value="Biotin-prot_ligase_N"/>
</dbReference>
<keyword evidence="4" id="KW-1185">Reference proteome</keyword>
<name>A0ABQ7FWG1_DUNSA</name>
<dbReference type="Pfam" id="PF09825">
    <property type="entry name" value="BPL_N"/>
    <property type="match status" value="1"/>
</dbReference>
<evidence type="ECO:0000313" key="4">
    <source>
        <dbReference type="Proteomes" id="UP000815325"/>
    </source>
</evidence>
<dbReference type="CDD" id="cd03144">
    <property type="entry name" value="GATase1_ScBLP_like"/>
    <property type="match status" value="1"/>
</dbReference>
<evidence type="ECO:0000313" key="3">
    <source>
        <dbReference type="EMBL" id="KAF5826687.1"/>
    </source>
</evidence>
<accession>A0ABQ7FWG1</accession>
<dbReference type="EMBL" id="MU070770">
    <property type="protein sequence ID" value="KAF5826687.1"/>
    <property type="molecule type" value="Genomic_DNA"/>
</dbReference>
<feature type="domain" description="Biotin-protein ligase N-terminal" evidence="2">
    <location>
        <begin position="32"/>
        <end position="183"/>
    </location>
</feature>
<keyword evidence="3" id="KW-0436">Ligase</keyword>
<dbReference type="SUPFAM" id="SSF52317">
    <property type="entry name" value="Class I glutamine amidotransferase-like"/>
    <property type="match status" value="1"/>
</dbReference>